<protein>
    <recommendedName>
        <fullName evidence="1">VOC domain-containing protein</fullName>
    </recommendedName>
</protein>
<proteinExistence type="predicted"/>
<dbReference type="InterPro" id="IPR004360">
    <property type="entry name" value="Glyas_Fos-R_dOase_dom"/>
</dbReference>
<evidence type="ECO:0000313" key="2">
    <source>
        <dbReference type="EMBL" id="CEJ88388.1"/>
    </source>
</evidence>
<dbReference type="SUPFAM" id="SSF54593">
    <property type="entry name" value="Glyoxalase/Bleomycin resistance protein/Dihydroxybiphenyl dioxygenase"/>
    <property type="match status" value="1"/>
</dbReference>
<sequence>MSEKIKTLAVITLFVDDLPASVAWYSRTFGFPLPTLDPKEDGYCFKLDNIMINLLITSSAEVDFVGKGGVTPRDGGRRALYSLWSDDFDADAEKLLSRGVKFVNPPEVKPWNMKVATFEDPSGHLWELAAPVKK</sequence>
<gene>
    <name evidence="2" type="ORF">VHEMI04707</name>
</gene>
<dbReference type="PROSITE" id="PS51819">
    <property type="entry name" value="VOC"/>
    <property type="match status" value="1"/>
</dbReference>
<feature type="domain" description="VOC" evidence="1">
    <location>
        <begin position="7"/>
        <end position="131"/>
    </location>
</feature>
<dbReference type="InterPro" id="IPR029068">
    <property type="entry name" value="Glyas_Bleomycin-R_OHBP_Dase"/>
</dbReference>
<name>A0A0A1TGX8_9HYPO</name>
<dbReference type="HOGENOM" id="CLU_046006_18_4_1"/>
<dbReference type="PANTHER" id="PTHR36503:SF3">
    <property type="entry name" value="BLR0126 PROTEIN"/>
    <property type="match status" value="1"/>
</dbReference>
<keyword evidence="3" id="KW-1185">Reference proteome</keyword>
<evidence type="ECO:0000313" key="3">
    <source>
        <dbReference type="Proteomes" id="UP000039046"/>
    </source>
</evidence>
<dbReference type="Pfam" id="PF00903">
    <property type="entry name" value="Glyoxalase"/>
    <property type="match status" value="1"/>
</dbReference>
<dbReference type="PANTHER" id="PTHR36503">
    <property type="entry name" value="BLR2520 PROTEIN"/>
    <property type="match status" value="1"/>
</dbReference>
<dbReference type="Proteomes" id="UP000039046">
    <property type="component" value="Unassembled WGS sequence"/>
</dbReference>
<dbReference type="InterPro" id="IPR037523">
    <property type="entry name" value="VOC_core"/>
</dbReference>
<reference evidence="2 3" key="1">
    <citation type="journal article" date="2015" name="Genome Announc.">
        <title>Draft Genome Sequence and Gene Annotation of the Entomopathogenic Fungus Verticillium hemipterigenum.</title>
        <authorList>
            <person name="Horn F."/>
            <person name="Habel A."/>
            <person name="Scharf D.H."/>
            <person name="Dworschak J."/>
            <person name="Brakhage A.A."/>
            <person name="Guthke R."/>
            <person name="Hertweck C."/>
            <person name="Linde J."/>
        </authorList>
    </citation>
    <scope>NUCLEOTIDE SEQUENCE [LARGE SCALE GENOMIC DNA]</scope>
</reference>
<evidence type="ECO:0000259" key="1">
    <source>
        <dbReference type="PROSITE" id="PS51819"/>
    </source>
</evidence>
<dbReference type="Gene3D" id="3.10.180.10">
    <property type="entry name" value="2,3-Dihydroxybiphenyl 1,2-Dioxygenase, domain 1"/>
    <property type="match status" value="1"/>
</dbReference>
<dbReference type="AlphaFoldDB" id="A0A0A1TGX8"/>
<dbReference type="EMBL" id="CDHN01000002">
    <property type="protein sequence ID" value="CEJ88388.1"/>
    <property type="molecule type" value="Genomic_DNA"/>
</dbReference>
<accession>A0A0A1TGX8</accession>
<organism evidence="2 3">
    <name type="scientific">[Torrubiella] hemipterigena</name>
    <dbReference type="NCBI Taxonomy" id="1531966"/>
    <lineage>
        <taxon>Eukaryota</taxon>
        <taxon>Fungi</taxon>
        <taxon>Dikarya</taxon>
        <taxon>Ascomycota</taxon>
        <taxon>Pezizomycotina</taxon>
        <taxon>Sordariomycetes</taxon>
        <taxon>Hypocreomycetidae</taxon>
        <taxon>Hypocreales</taxon>
        <taxon>Clavicipitaceae</taxon>
        <taxon>Clavicipitaceae incertae sedis</taxon>
        <taxon>'Torrubiella' clade</taxon>
    </lineage>
</organism>
<dbReference type="OrthoDB" id="5209146at2759"/>